<evidence type="ECO:0000313" key="3">
    <source>
        <dbReference type="EMBL" id="QWG09263.1"/>
    </source>
</evidence>
<dbReference type="SMART" id="SM00758">
    <property type="entry name" value="PA14"/>
    <property type="match status" value="1"/>
</dbReference>
<keyword evidence="4" id="KW-1185">Reference proteome</keyword>
<feature type="chain" id="PRO_5046680660" evidence="1">
    <location>
        <begin position="22"/>
        <end position="1023"/>
    </location>
</feature>
<organism evidence="3 4">
    <name type="scientific">Flammeovirga kamogawensis</name>
    <dbReference type="NCBI Taxonomy" id="373891"/>
    <lineage>
        <taxon>Bacteria</taxon>
        <taxon>Pseudomonadati</taxon>
        <taxon>Bacteroidota</taxon>
        <taxon>Cytophagia</taxon>
        <taxon>Cytophagales</taxon>
        <taxon>Flammeovirgaceae</taxon>
        <taxon>Flammeovirga</taxon>
    </lineage>
</organism>
<keyword evidence="1" id="KW-0732">Signal</keyword>
<dbReference type="RefSeq" id="WP_144075945.1">
    <property type="nucleotide sequence ID" value="NZ_CP076129.1"/>
</dbReference>
<proteinExistence type="predicted"/>
<dbReference type="InterPro" id="IPR008928">
    <property type="entry name" value="6-hairpin_glycosidase_sf"/>
</dbReference>
<dbReference type="PROSITE" id="PS51820">
    <property type="entry name" value="PA14"/>
    <property type="match status" value="1"/>
</dbReference>
<sequence>MKFITSIITFFLLPTMMLAQQGEKPPFTDYCEYLERDINGEQYGFLAGNKIYYVAGAGGADYRNITELETIGFSHPMFRDGRARGFGIVDATAVGLDGGVGHDCWGWEFWRHTKVAYGTLIIDGKRYERPEPKAMYWRPDKLVVEYNVGGVNVKEEKYISTNDVLSTVITSDKALQIEFKGESFYNPWKLPTFDGDAPNKQMTISSEAEVSFNKSKNAVVLLENGKTYTKAQWGENAVEGDMMYSGLNIVFSSNKDIHSFEEKELSTGNVEYKFSIDVAADEQAVLSYAVNEEAKEAISRIKGEHKNIKKSVLAKTEFMNSMLNDQIPYFRSSDEMFNKTYYFLWSIYFMYFTDLKEGYEQYAHTQTAINNFMGLHLWDSWAYCGAGSYVADKDAWGFGNALSWQFMVPFKDGNNALPDNFGTTWYSPKVRMNFEGAVEQIWEMYKHSGDKEFLNEVYYKLVRPLYIDNNQKGLRVNSAQAIVYMAEELKEKEDAKVFQAFVDRKSEWFPNHRWTHVMDQYEGRKPIVWKDIWDLADLRNNALTPELAAPFIDQFVMDTEKGFVSPLGLNTRAADSPPNGIFRASSISCWLGVDGLFRQDATHAGIVTTLNHFNAMTREYGYPIAPEAWDHKFEGWGSRYYNWDIAMVLPVIEWLGGIDYSIVEDSFTFSPHMPDSWNFIEMYVPVVKDGKTNWVHTKVERVKKGSKYELVHTVEGNPLATTFIKPYDEGREVVKRNSKIKEKNTKEGVVYTTTEATAKVSWTVADKLKSEKTLVWMHPKVTSFSVPTTVTAENIIPGTTIRYTTDGSVPTAKSPLFNEAITVKETTTFTIKAFGNDTDYTPYKVTYELTNLQPSITIDEELVSGLTYTLYDLPKELKELPDFSTLEATDNGVLSINNFVPQLKFETIGLKGKEHFALHISGYIAVDKDEIYNFNLRSDDGSMLFIDDQEVIRLNSTSHVDPWSFDGNIGLTKGMHKIDIYYTQYTKKSHLALTYKFLNEFDFRAYPSESFKRKKVITGNDLK</sequence>
<dbReference type="InterPro" id="IPR037524">
    <property type="entry name" value="PA14/GLEYA"/>
</dbReference>
<dbReference type="InterPro" id="IPR059177">
    <property type="entry name" value="GH29D-like_dom"/>
</dbReference>
<evidence type="ECO:0000259" key="2">
    <source>
        <dbReference type="PROSITE" id="PS51820"/>
    </source>
</evidence>
<name>A0ABX8H0W7_9BACT</name>
<dbReference type="SUPFAM" id="SSF48208">
    <property type="entry name" value="Six-hairpin glycosidases"/>
    <property type="match status" value="1"/>
</dbReference>
<dbReference type="Pfam" id="PF07691">
    <property type="entry name" value="PA14"/>
    <property type="match status" value="1"/>
</dbReference>
<reference evidence="3 4" key="1">
    <citation type="submission" date="2021-05" db="EMBL/GenBank/DDBJ databases">
        <title>Comparative genomic studies on the polysaccharide-degrading batcterial strains of the Flammeovirga genus.</title>
        <authorList>
            <person name="Zewei F."/>
            <person name="Zheng Z."/>
            <person name="Yu L."/>
            <person name="Ruyue G."/>
            <person name="Yanhong M."/>
            <person name="Yuanyuan C."/>
            <person name="Jingyan G."/>
            <person name="Wenjun H."/>
        </authorList>
    </citation>
    <scope>NUCLEOTIDE SEQUENCE [LARGE SCALE GENOMIC DNA]</scope>
    <source>
        <strain evidence="3 4">YS10</strain>
    </source>
</reference>
<feature type="signal peptide" evidence="1">
    <location>
        <begin position="1"/>
        <end position="21"/>
    </location>
</feature>
<dbReference type="Pfam" id="PF13290">
    <property type="entry name" value="CHB_HEX_C_1"/>
    <property type="match status" value="1"/>
</dbReference>
<dbReference type="SUPFAM" id="SSF56988">
    <property type="entry name" value="Anthrax protective antigen"/>
    <property type="match status" value="1"/>
</dbReference>
<dbReference type="Gene3D" id="3.90.182.10">
    <property type="entry name" value="Toxin - Anthrax Protective Antigen,domain 1"/>
    <property type="match status" value="1"/>
</dbReference>
<dbReference type="EMBL" id="CP076129">
    <property type="protein sequence ID" value="QWG09263.1"/>
    <property type="molecule type" value="Genomic_DNA"/>
</dbReference>
<gene>
    <name evidence="3" type="ORF">KM029_21905</name>
</gene>
<evidence type="ECO:0000313" key="4">
    <source>
        <dbReference type="Proteomes" id="UP000682802"/>
    </source>
</evidence>
<evidence type="ECO:0000256" key="1">
    <source>
        <dbReference type="SAM" id="SignalP"/>
    </source>
</evidence>
<dbReference type="InterPro" id="IPR011658">
    <property type="entry name" value="PA14_dom"/>
</dbReference>
<accession>A0ABX8H0W7</accession>
<protein>
    <submittedName>
        <fullName evidence="3">Chitobiase/beta-hexosaminidase C-terminal domain-containing protein</fullName>
    </submittedName>
</protein>
<feature type="domain" description="PA14" evidence="2">
    <location>
        <begin position="861"/>
        <end position="1010"/>
    </location>
</feature>
<dbReference type="Proteomes" id="UP000682802">
    <property type="component" value="Chromosome 2"/>
</dbReference>